<proteinExistence type="predicted"/>
<sequence>MPNIVTQAAISGAAFSHFLFIPFLILILAIEVTDAHKLLSMITAELASGLEEVDIIIIGGGTAGSIIASRLTDAEPQSTILVVEGGPDNFRIPTIVHPALYRANFGPQSNSSLAYFSAPEQQLANRSIIIAAGSILGGGSSVNGAIYARAQQIDYDAWGTKGWSTEELLPFLKKLESFHAPTSSNTHGQDGPTDVSDGQYSCPPLRDDFISAVKQNGYLSVDDLQDLVSNNAVSTAHRYVSPETGERQDTAHTYLHPRLKDENVKNLHVLVQSQVIRILVDEDKRASGVEIRANPGLQSNNMSSKRTIKARKLVILSAGALGTPQILERSGIGDRQVLKQAGVPVISDLPGVGHDYQDHHMILVTYNSTLTPDQSVDSVINGSLNVRELLSNYDKILSWNGVDASSKLRPSQEDVAGFKPELRKVWDNYFEHSPNRPLGSLVLVSGCSVLADPTAYPAGQQYFTIGCYNTYPRSRGHVHITGPKMEDPLDFKTGFLADPEGSDVQTLAWLYKKQQKVAAKMKMQRGPASTEPLFTDDPAEHDSAIEQWVRNNVNTAYHPMGTCKMAPLENRGVVDGTLSVYGVKGLKIADMSIAPENVSGNTMSTALLIGEKAADIFINELGLKNA</sequence>
<reference evidence="1 2" key="1">
    <citation type="journal article" date="2022" name="New Phytol.">
        <title>Ecological generalism drives hyperdiversity of secondary metabolite gene clusters in xylarialean endophytes.</title>
        <authorList>
            <person name="Franco M.E.E."/>
            <person name="Wisecaver J.H."/>
            <person name="Arnold A.E."/>
            <person name="Ju Y.M."/>
            <person name="Slot J.C."/>
            <person name="Ahrendt S."/>
            <person name="Moore L.P."/>
            <person name="Eastman K.E."/>
            <person name="Scott K."/>
            <person name="Konkel Z."/>
            <person name="Mondo S.J."/>
            <person name="Kuo A."/>
            <person name="Hayes R.D."/>
            <person name="Haridas S."/>
            <person name="Andreopoulos B."/>
            <person name="Riley R."/>
            <person name="LaButti K."/>
            <person name="Pangilinan J."/>
            <person name="Lipzen A."/>
            <person name="Amirebrahimi M."/>
            <person name="Yan J."/>
            <person name="Adam C."/>
            <person name="Keymanesh K."/>
            <person name="Ng V."/>
            <person name="Louie K."/>
            <person name="Northen T."/>
            <person name="Drula E."/>
            <person name="Henrissat B."/>
            <person name="Hsieh H.M."/>
            <person name="Youens-Clark K."/>
            <person name="Lutzoni F."/>
            <person name="Miadlikowska J."/>
            <person name="Eastwood D.C."/>
            <person name="Hamelin R.C."/>
            <person name="Grigoriev I.V."/>
            <person name="U'Ren J.M."/>
        </authorList>
    </citation>
    <scope>NUCLEOTIDE SEQUENCE [LARGE SCALE GENOMIC DNA]</scope>
    <source>
        <strain evidence="1 2">CBS 119005</strain>
    </source>
</reference>
<accession>A0ACB9YLZ0</accession>
<dbReference type="EMBL" id="MU393586">
    <property type="protein sequence ID" value="KAI4860436.1"/>
    <property type="molecule type" value="Genomic_DNA"/>
</dbReference>
<dbReference type="Proteomes" id="UP001497700">
    <property type="component" value="Unassembled WGS sequence"/>
</dbReference>
<gene>
    <name evidence="1" type="ORF">F4820DRAFT_461696</name>
</gene>
<keyword evidence="2" id="KW-1185">Reference proteome</keyword>
<protein>
    <submittedName>
        <fullName evidence="1">GMC oxidoreductase</fullName>
    </submittedName>
</protein>
<comment type="caution">
    <text evidence="1">The sequence shown here is derived from an EMBL/GenBank/DDBJ whole genome shotgun (WGS) entry which is preliminary data.</text>
</comment>
<evidence type="ECO:0000313" key="1">
    <source>
        <dbReference type="EMBL" id="KAI4860436.1"/>
    </source>
</evidence>
<evidence type="ECO:0000313" key="2">
    <source>
        <dbReference type="Proteomes" id="UP001497700"/>
    </source>
</evidence>
<name>A0ACB9YLZ0_9PEZI</name>
<organism evidence="1 2">
    <name type="scientific">Hypoxylon rubiginosum</name>
    <dbReference type="NCBI Taxonomy" id="110542"/>
    <lineage>
        <taxon>Eukaryota</taxon>
        <taxon>Fungi</taxon>
        <taxon>Dikarya</taxon>
        <taxon>Ascomycota</taxon>
        <taxon>Pezizomycotina</taxon>
        <taxon>Sordariomycetes</taxon>
        <taxon>Xylariomycetidae</taxon>
        <taxon>Xylariales</taxon>
        <taxon>Hypoxylaceae</taxon>
        <taxon>Hypoxylon</taxon>
    </lineage>
</organism>